<comment type="caution">
    <text evidence="3">The sequence shown here is derived from an EMBL/GenBank/DDBJ whole genome shotgun (WGS) entry which is preliminary data.</text>
</comment>
<dbReference type="RefSeq" id="WP_345676721.1">
    <property type="nucleotide sequence ID" value="NZ_BAABHS010000012.1"/>
</dbReference>
<feature type="domain" description="HTH tetR-type" evidence="2">
    <location>
        <begin position="10"/>
        <end position="54"/>
    </location>
</feature>
<dbReference type="Gene3D" id="1.10.357.10">
    <property type="entry name" value="Tetracycline Repressor, domain 2"/>
    <property type="match status" value="1"/>
</dbReference>
<dbReference type="EMBL" id="BAABHS010000012">
    <property type="protein sequence ID" value="GAA4969138.1"/>
    <property type="molecule type" value="Genomic_DNA"/>
</dbReference>
<name>A0ABP9HEL1_9ACTN</name>
<evidence type="ECO:0000313" key="4">
    <source>
        <dbReference type="Proteomes" id="UP001500466"/>
    </source>
</evidence>
<dbReference type="Pfam" id="PF00440">
    <property type="entry name" value="TetR_N"/>
    <property type="match status" value="1"/>
</dbReference>
<dbReference type="PANTHER" id="PTHR30055">
    <property type="entry name" value="HTH-TYPE TRANSCRIPTIONAL REGULATOR RUTR"/>
    <property type="match status" value="1"/>
</dbReference>
<sequence>MSTRDDMVLAAERLFARFGVDGVSLRQIGAAAGQRNVAAAQYHFGDKQTLLQAIYDFRLSAIDMRRRELLDAVRASGTAGDVRALVEVLVVPLAEQAAAPGSHYVRFLNRMCDHQGRALLPLSEVGPVNSALEVGHLILDALGGTAAGSPTDHGPRARQRGELAGRLIIAGLADLEHRLRPDPDATVDVTADAVSGPDAEPDLDPAEYADGVVDAVVAVLTAPVSARRRPR</sequence>
<evidence type="ECO:0000259" key="2">
    <source>
        <dbReference type="Pfam" id="PF00440"/>
    </source>
</evidence>
<keyword evidence="1" id="KW-0238">DNA-binding</keyword>
<keyword evidence="4" id="KW-1185">Reference proteome</keyword>
<dbReference type="InterPro" id="IPR001647">
    <property type="entry name" value="HTH_TetR"/>
</dbReference>
<accession>A0ABP9HEL1</accession>
<proteinExistence type="predicted"/>
<reference evidence="4" key="1">
    <citation type="journal article" date="2019" name="Int. J. Syst. Evol. Microbiol.">
        <title>The Global Catalogue of Microorganisms (GCM) 10K type strain sequencing project: providing services to taxonomists for standard genome sequencing and annotation.</title>
        <authorList>
            <consortium name="The Broad Institute Genomics Platform"/>
            <consortium name="The Broad Institute Genome Sequencing Center for Infectious Disease"/>
            <person name="Wu L."/>
            <person name="Ma J."/>
        </authorList>
    </citation>
    <scope>NUCLEOTIDE SEQUENCE [LARGE SCALE GENOMIC DNA]</scope>
    <source>
        <strain evidence="4">JCM 17986</strain>
    </source>
</reference>
<protein>
    <recommendedName>
        <fullName evidence="2">HTH tetR-type domain-containing protein</fullName>
    </recommendedName>
</protein>
<evidence type="ECO:0000313" key="3">
    <source>
        <dbReference type="EMBL" id="GAA4969138.1"/>
    </source>
</evidence>
<organism evidence="3 4">
    <name type="scientific">Yinghuangia aomiensis</name>
    <dbReference type="NCBI Taxonomy" id="676205"/>
    <lineage>
        <taxon>Bacteria</taxon>
        <taxon>Bacillati</taxon>
        <taxon>Actinomycetota</taxon>
        <taxon>Actinomycetes</taxon>
        <taxon>Kitasatosporales</taxon>
        <taxon>Streptomycetaceae</taxon>
        <taxon>Yinghuangia</taxon>
    </lineage>
</organism>
<evidence type="ECO:0000256" key="1">
    <source>
        <dbReference type="ARBA" id="ARBA00023125"/>
    </source>
</evidence>
<dbReference type="PANTHER" id="PTHR30055:SF235">
    <property type="entry name" value="TRANSCRIPTIONAL REGULATORY PROTEIN"/>
    <property type="match status" value="1"/>
</dbReference>
<dbReference type="InterPro" id="IPR050109">
    <property type="entry name" value="HTH-type_TetR-like_transc_reg"/>
</dbReference>
<dbReference type="InterPro" id="IPR009057">
    <property type="entry name" value="Homeodomain-like_sf"/>
</dbReference>
<dbReference type="SUPFAM" id="SSF46689">
    <property type="entry name" value="Homeodomain-like"/>
    <property type="match status" value="1"/>
</dbReference>
<gene>
    <name evidence="3" type="ORF">GCM10023205_37990</name>
</gene>
<dbReference type="Proteomes" id="UP001500466">
    <property type="component" value="Unassembled WGS sequence"/>
</dbReference>